<dbReference type="InterPro" id="IPR046349">
    <property type="entry name" value="C1-like_sf"/>
</dbReference>
<dbReference type="GO" id="GO:0046935">
    <property type="term" value="F:1-phosphatidylinositol-3-kinase regulator activity"/>
    <property type="evidence" value="ECO:0007669"/>
    <property type="project" value="TreeGrafter"/>
</dbReference>
<organism evidence="12">
    <name type="scientific">Taenia asiatica</name>
    <name type="common">Asian tapeworm</name>
    <dbReference type="NCBI Taxonomy" id="60517"/>
    <lineage>
        <taxon>Eukaryota</taxon>
        <taxon>Metazoa</taxon>
        <taxon>Spiralia</taxon>
        <taxon>Lophotrochozoa</taxon>
        <taxon>Platyhelminthes</taxon>
        <taxon>Cestoda</taxon>
        <taxon>Eucestoda</taxon>
        <taxon>Cyclophyllidea</taxon>
        <taxon>Taeniidae</taxon>
        <taxon>Taenia</taxon>
    </lineage>
</organism>
<dbReference type="InterPro" id="IPR002219">
    <property type="entry name" value="PKC_DAG/PE"/>
</dbReference>
<dbReference type="InterPro" id="IPR000980">
    <property type="entry name" value="SH2"/>
</dbReference>
<dbReference type="WBParaSite" id="TASK_0000465001-mRNA-1">
    <property type="protein sequence ID" value="TASK_0000465001-mRNA-1"/>
    <property type="gene ID" value="TASK_0000465001"/>
</dbReference>
<dbReference type="STRING" id="60517.A0A158R800"/>
<keyword evidence="3 4" id="KW-0727">SH2 domain</keyword>
<dbReference type="Pfam" id="PF00017">
    <property type="entry name" value="SH2"/>
    <property type="match status" value="2"/>
</dbReference>
<evidence type="ECO:0000256" key="1">
    <source>
        <dbReference type="ARBA" id="ARBA00022723"/>
    </source>
</evidence>
<evidence type="ECO:0000259" key="6">
    <source>
        <dbReference type="PROSITE" id="PS50001"/>
    </source>
</evidence>
<evidence type="ECO:0000259" key="7">
    <source>
        <dbReference type="PROSITE" id="PS50081"/>
    </source>
</evidence>
<name>A0A158R800_TAEAS</name>
<sequence length="1087" mass="120073">MFTEAVLKQFVYWLSDVISVLDIISAIVSAGAVHAVASYATAKLLNKEHSPLSHAVGGAAAGFLVRYKDYEAIMMQDPESAHNLVRVSVAYPRLCQVCEDYIITPRCTARQCITCGCLLHAICTGKAGRCQGSLAAPSASGPKCLGDNEVVSDTDAPTAVTLSDQPLANWSVEQILQWLVVVGFSRYTILFLSYNVNGETLPGLLKPPSPLDDIKDPFVRRVLKRAIMTLVGELPSPADRTFASSKHFSATPHADLHLQNFTCELACCVCNLPLLGLTSQGYQCTICGSVFHRICRVFTEEHPACPGQLVAETLPSSQTNFDSPPSDFDLEQSSSKLPVAAPVIRHTYFTIPLNKQVTDADEVPMFLSTAARIFEQLATYNAQETTKQRPSQQSSPSPVSALPMVNCVDVYRASATGRELWDLECAYADRLPTDLEKMTSVPTVQRLVRLALIIKRFLKQLPEPVIPTEMYQKTLDLAPGSNSGSAPIILGETSDLEEFLSSLPPRNLATLRHVMQHVGFILCHQRLLKVRLSVGQLRQSCVTSSATTSSTIDNLDDPSLILSILAHVLMRPTWRRMVLLASPDGDFRRLQALKRLFEHFNRTPGAADFGYECYAQLLAQSGGESIRYITPPFAVEGTEAASQWGPPTAQSMERNRRDLATRDWYWGDVPRSEVSEIMRERPDGAFLVRDSSATTGAFTLTEKRNYNILLFRIYHRGDVFDISNPPSPGFPLVSALVAYYQQQRPLTSIDAPIPRLLYPVVRNTILELPLNLVSVSSDQIVKGLLTALRSTSAELNQMQVKVDELNHRSSELMHQMAVTASQILGLKRARDWLKKANSQLSINQKAVKGVSQATLERHANILEQRLIWAKSARQAKRQQHRSLIDQIREVSEIQVVLCSQKHQVGRRMQEIRRELKRRGVSDEVIFACDSGSTDSTTSAVTSGATESMDSGFESPLTLPTLERSTWFAEMTRQQAEDVLFNKPSGTFLIRPSAMANRFALSVKAGPCVQHCLIYSDRVNDSSGNATSRWGFSEKALVFSSLEDLVAFYRATSLAQHNALLDTTLALPAFALTSTPPLEKTPTKSVTN</sequence>
<dbReference type="PROSITE" id="PS50105">
    <property type="entry name" value="SAM_DOMAIN"/>
    <property type="match status" value="1"/>
</dbReference>
<dbReference type="InterPro" id="IPR001660">
    <property type="entry name" value="SAM"/>
</dbReference>
<dbReference type="EMBL" id="UYRS01018362">
    <property type="protein sequence ID" value="VDK33779.1"/>
    <property type="molecule type" value="Genomic_DNA"/>
</dbReference>
<keyword evidence="2" id="KW-0862">Zinc</keyword>
<dbReference type="InterPro" id="IPR000198">
    <property type="entry name" value="RhoGAP_dom"/>
</dbReference>
<accession>A0A158R800</accession>
<feature type="domain" description="SH2" evidence="6">
    <location>
        <begin position="965"/>
        <end position="1068"/>
    </location>
</feature>
<feature type="domain" description="Phorbol-ester/DAG-type" evidence="7">
    <location>
        <begin position="81"/>
        <end position="130"/>
    </location>
</feature>
<keyword evidence="1" id="KW-0479">Metal-binding</keyword>
<dbReference type="GO" id="GO:0046854">
    <property type="term" value="P:phosphatidylinositol phosphate biosynthetic process"/>
    <property type="evidence" value="ECO:0007669"/>
    <property type="project" value="TreeGrafter"/>
</dbReference>
<feature type="domain" description="SAM" evidence="8">
    <location>
        <begin position="170"/>
        <end position="201"/>
    </location>
</feature>
<dbReference type="PROSITE" id="PS50238">
    <property type="entry name" value="RHOGAP"/>
    <property type="match status" value="1"/>
</dbReference>
<evidence type="ECO:0000313" key="11">
    <source>
        <dbReference type="Proteomes" id="UP000282613"/>
    </source>
</evidence>
<dbReference type="SUPFAM" id="SSF48350">
    <property type="entry name" value="GTPase activation domain, GAP"/>
    <property type="match status" value="1"/>
</dbReference>
<keyword evidence="5" id="KW-0175">Coiled coil</keyword>
<evidence type="ECO:0000259" key="9">
    <source>
        <dbReference type="PROSITE" id="PS50238"/>
    </source>
</evidence>
<dbReference type="PANTHER" id="PTHR10155:SF10">
    <property type="entry name" value="PI3K21B, ISOFORM B"/>
    <property type="match status" value="1"/>
</dbReference>
<evidence type="ECO:0000256" key="3">
    <source>
        <dbReference type="ARBA" id="ARBA00022999"/>
    </source>
</evidence>
<reference evidence="10 11" key="2">
    <citation type="submission" date="2018-11" db="EMBL/GenBank/DDBJ databases">
        <authorList>
            <consortium name="Pathogen Informatics"/>
        </authorList>
    </citation>
    <scope>NUCLEOTIDE SEQUENCE [LARGE SCALE GENOMIC DNA]</scope>
</reference>
<dbReference type="Pfam" id="PF00620">
    <property type="entry name" value="RhoGAP"/>
    <property type="match status" value="1"/>
</dbReference>
<feature type="domain" description="SH2" evidence="6">
    <location>
        <begin position="664"/>
        <end position="760"/>
    </location>
</feature>
<dbReference type="PANTHER" id="PTHR10155">
    <property type="entry name" value="PHOSPHATIDYLINOSITOL 3-KINASE REGULATORY SUBUNIT"/>
    <property type="match status" value="1"/>
</dbReference>
<dbReference type="Gene3D" id="3.30.505.10">
    <property type="entry name" value="SH2 domain"/>
    <property type="match status" value="2"/>
</dbReference>
<dbReference type="SUPFAM" id="SSF47769">
    <property type="entry name" value="SAM/Pointed domain"/>
    <property type="match status" value="1"/>
</dbReference>
<dbReference type="GO" id="GO:0046872">
    <property type="term" value="F:metal ion binding"/>
    <property type="evidence" value="ECO:0007669"/>
    <property type="project" value="UniProtKB-KW"/>
</dbReference>
<dbReference type="InterPro" id="IPR036860">
    <property type="entry name" value="SH2_dom_sf"/>
</dbReference>
<dbReference type="GO" id="GO:0007165">
    <property type="term" value="P:signal transduction"/>
    <property type="evidence" value="ECO:0007669"/>
    <property type="project" value="InterPro"/>
</dbReference>
<dbReference type="Proteomes" id="UP000282613">
    <property type="component" value="Unassembled WGS sequence"/>
</dbReference>
<evidence type="ECO:0000259" key="8">
    <source>
        <dbReference type="PROSITE" id="PS50105"/>
    </source>
</evidence>
<evidence type="ECO:0000313" key="12">
    <source>
        <dbReference type="WBParaSite" id="TASK_0000465001-mRNA-1"/>
    </source>
</evidence>
<dbReference type="SMART" id="SM00252">
    <property type="entry name" value="SH2"/>
    <property type="match status" value="2"/>
</dbReference>
<dbReference type="InterPro" id="IPR008936">
    <property type="entry name" value="Rho_GTPase_activation_prot"/>
</dbReference>
<dbReference type="Gene3D" id="1.10.150.50">
    <property type="entry name" value="Transcription Factor, Ets-1"/>
    <property type="match status" value="1"/>
</dbReference>
<proteinExistence type="predicted"/>
<dbReference type="SUPFAM" id="SSF55550">
    <property type="entry name" value="SH2 domain"/>
    <property type="match status" value="2"/>
</dbReference>
<dbReference type="AlphaFoldDB" id="A0A158R800"/>
<evidence type="ECO:0000256" key="4">
    <source>
        <dbReference type="PROSITE-ProRule" id="PRU00191"/>
    </source>
</evidence>
<dbReference type="GO" id="GO:0005942">
    <property type="term" value="C:phosphatidylinositol 3-kinase complex"/>
    <property type="evidence" value="ECO:0007669"/>
    <property type="project" value="TreeGrafter"/>
</dbReference>
<feature type="coiled-coil region" evidence="5">
    <location>
        <begin position="788"/>
        <end position="815"/>
    </location>
</feature>
<gene>
    <name evidence="10" type="ORF">TASK_LOCUS4651</name>
</gene>
<dbReference type="PROSITE" id="PS00479">
    <property type="entry name" value="ZF_DAG_PE_1"/>
    <property type="match status" value="1"/>
</dbReference>
<reference evidence="12" key="1">
    <citation type="submission" date="2016-04" db="UniProtKB">
        <authorList>
            <consortium name="WormBaseParasite"/>
        </authorList>
    </citation>
    <scope>IDENTIFICATION</scope>
</reference>
<keyword evidence="11" id="KW-1185">Reference proteome</keyword>
<evidence type="ECO:0000313" key="10">
    <source>
        <dbReference type="EMBL" id="VDK33779.1"/>
    </source>
</evidence>
<dbReference type="InterPro" id="IPR013761">
    <property type="entry name" value="SAM/pointed_sf"/>
</dbReference>
<dbReference type="PRINTS" id="PR00678">
    <property type="entry name" value="PI3KINASEP85"/>
</dbReference>
<dbReference type="Gene3D" id="3.30.60.20">
    <property type="match status" value="2"/>
</dbReference>
<protein>
    <submittedName>
        <fullName evidence="12">Phorbol-ester/DAG-type domain-containing protein</fullName>
    </submittedName>
</protein>
<dbReference type="PRINTS" id="PR00401">
    <property type="entry name" value="SH2DOMAIN"/>
</dbReference>
<evidence type="ECO:0000256" key="5">
    <source>
        <dbReference type="SAM" id="Coils"/>
    </source>
</evidence>
<feature type="domain" description="Rho-GAP" evidence="9">
    <location>
        <begin position="351"/>
        <end position="577"/>
    </location>
</feature>
<feature type="domain" description="Phorbol-ester/DAG-type" evidence="7">
    <location>
        <begin position="252"/>
        <end position="305"/>
    </location>
</feature>
<dbReference type="PROSITE" id="PS50001">
    <property type="entry name" value="SH2"/>
    <property type="match status" value="2"/>
</dbReference>
<evidence type="ECO:0000256" key="2">
    <source>
        <dbReference type="ARBA" id="ARBA00022833"/>
    </source>
</evidence>
<dbReference type="Gene3D" id="1.10.555.10">
    <property type="entry name" value="Rho GTPase activation protein"/>
    <property type="match status" value="1"/>
</dbReference>
<dbReference type="PROSITE" id="PS50081">
    <property type="entry name" value="ZF_DAG_PE_2"/>
    <property type="match status" value="2"/>
</dbReference>
<dbReference type="SUPFAM" id="SSF57889">
    <property type="entry name" value="Cysteine-rich domain"/>
    <property type="match status" value="2"/>
</dbReference>
<dbReference type="OrthoDB" id="3175255at2759"/>